<dbReference type="GO" id="GO:0046872">
    <property type="term" value="F:metal ion binding"/>
    <property type="evidence" value="ECO:0007669"/>
    <property type="project" value="UniProtKB-KW"/>
</dbReference>
<organism evidence="9 10">
    <name type="scientific">Trematosphaeria pertusa</name>
    <dbReference type="NCBI Taxonomy" id="390896"/>
    <lineage>
        <taxon>Eukaryota</taxon>
        <taxon>Fungi</taxon>
        <taxon>Dikarya</taxon>
        <taxon>Ascomycota</taxon>
        <taxon>Pezizomycotina</taxon>
        <taxon>Dothideomycetes</taxon>
        <taxon>Pleosporomycetidae</taxon>
        <taxon>Pleosporales</taxon>
        <taxon>Massarineae</taxon>
        <taxon>Trematosphaeriaceae</taxon>
        <taxon>Trematosphaeria</taxon>
    </lineage>
</organism>
<dbReference type="PANTHER" id="PTHR11080:SF2">
    <property type="entry name" value="LD05707P"/>
    <property type="match status" value="1"/>
</dbReference>
<evidence type="ECO:0000313" key="9">
    <source>
        <dbReference type="EMBL" id="KAF2247579.1"/>
    </source>
</evidence>
<evidence type="ECO:0000256" key="4">
    <source>
        <dbReference type="ARBA" id="ARBA00022801"/>
    </source>
</evidence>
<dbReference type="OrthoDB" id="3341310at2759"/>
<dbReference type="InterPro" id="IPR036380">
    <property type="entry name" value="Isochorismatase-like_sf"/>
</dbReference>
<dbReference type="SUPFAM" id="SSF52499">
    <property type="entry name" value="Isochorismatase-like hydrolases"/>
    <property type="match status" value="1"/>
</dbReference>
<dbReference type="AlphaFoldDB" id="A0A6A6IBF7"/>
<keyword evidence="4 9" id="KW-0378">Hydrolase</keyword>
<dbReference type="GO" id="GO:0008936">
    <property type="term" value="F:nicotinamidase activity"/>
    <property type="evidence" value="ECO:0007669"/>
    <property type="project" value="UniProtKB-EC"/>
</dbReference>
<protein>
    <recommendedName>
        <fullName evidence="6">nicotinamidase</fullName>
        <ecNumber evidence="6">3.5.1.19</ecNumber>
    </recommendedName>
    <alternativeName>
        <fullName evidence="7">Nicotinamide deamidase</fullName>
    </alternativeName>
</protein>
<evidence type="ECO:0000313" key="10">
    <source>
        <dbReference type="Proteomes" id="UP000800094"/>
    </source>
</evidence>
<dbReference type="RefSeq" id="XP_033682583.1">
    <property type="nucleotide sequence ID" value="XM_033823842.1"/>
</dbReference>
<accession>A0A6A6IBF7</accession>
<dbReference type="GeneID" id="54577172"/>
<feature type="domain" description="Isochorismatase-like" evidence="8">
    <location>
        <begin position="6"/>
        <end position="216"/>
    </location>
</feature>
<comment type="pathway">
    <text evidence="5">Cofactor biosynthesis; nicotinate biosynthesis; nicotinate from nicotinamide: step 1/1.</text>
</comment>
<dbReference type="EC" id="3.5.1.19" evidence="6"/>
<dbReference type="PANTHER" id="PTHR11080">
    <property type="entry name" value="PYRAZINAMIDASE/NICOTINAMIDASE"/>
    <property type="match status" value="1"/>
</dbReference>
<dbReference type="Pfam" id="PF00857">
    <property type="entry name" value="Isochorismatase"/>
    <property type="match status" value="1"/>
</dbReference>
<dbReference type="InterPro" id="IPR000868">
    <property type="entry name" value="Isochorismatase-like_dom"/>
</dbReference>
<dbReference type="Gene3D" id="3.40.50.850">
    <property type="entry name" value="Isochorismatase-like"/>
    <property type="match status" value="1"/>
</dbReference>
<reference evidence="9" key="1">
    <citation type="journal article" date="2020" name="Stud. Mycol.">
        <title>101 Dothideomycetes genomes: a test case for predicting lifestyles and emergence of pathogens.</title>
        <authorList>
            <person name="Haridas S."/>
            <person name="Albert R."/>
            <person name="Binder M."/>
            <person name="Bloem J."/>
            <person name="Labutti K."/>
            <person name="Salamov A."/>
            <person name="Andreopoulos B."/>
            <person name="Baker S."/>
            <person name="Barry K."/>
            <person name="Bills G."/>
            <person name="Bluhm B."/>
            <person name="Cannon C."/>
            <person name="Castanera R."/>
            <person name="Culley D."/>
            <person name="Daum C."/>
            <person name="Ezra D."/>
            <person name="Gonzalez J."/>
            <person name="Henrissat B."/>
            <person name="Kuo A."/>
            <person name="Liang C."/>
            <person name="Lipzen A."/>
            <person name="Lutzoni F."/>
            <person name="Magnuson J."/>
            <person name="Mondo S."/>
            <person name="Nolan M."/>
            <person name="Ohm R."/>
            <person name="Pangilinan J."/>
            <person name="Park H.-J."/>
            <person name="Ramirez L."/>
            <person name="Alfaro M."/>
            <person name="Sun H."/>
            <person name="Tritt A."/>
            <person name="Yoshinaga Y."/>
            <person name="Zwiers L.-H."/>
            <person name="Turgeon B."/>
            <person name="Goodwin S."/>
            <person name="Spatafora J."/>
            <person name="Crous P."/>
            <person name="Grigoriev I."/>
        </authorList>
    </citation>
    <scope>NUCLEOTIDE SEQUENCE</scope>
    <source>
        <strain evidence="9">CBS 122368</strain>
    </source>
</reference>
<keyword evidence="2" id="KW-0662">Pyridine nucleotide biosynthesis</keyword>
<keyword evidence="3" id="KW-0479">Metal-binding</keyword>
<keyword evidence="10" id="KW-1185">Reference proteome</keyword>
<evidence type="ECO:0000256" key="5">
    <source>
        <dbReference type="ARBA" id="ARBA00037900"/>
    </source>
</evidence>
<dbReference type="GO" id="GO:0019363">
    <property type="term" value="P:pyridine nucleotide biosynthetic process"/>
    <property type="evidence" value="ECO:0007669"/>
    <property type="project" value="UniProtKB-KW"/>
</dbReference>
<evidence type="ECO:0000256" key="1">
    <source>
        <dbReference type="ARBA" id="ARBA00006336"/>
    </source>
</evidence>
<dbReference type="EMBL" id="ML987197">
    <property type="protein sequence ID" value="KAF2247579.1"/>
    <property type="molecule type" value="Genomic_DNA"/>
</dbReference>
<gene>
    <name evidence="9" type="ORF">BU26DRAFT_429702</name>
</gene>
<evidence type="ECO:0000256" key="7">
    <source>
        <dbReference type="ARBA" id="ARBA00043224"/>
    </source>
</evidence>
<evidence type="ECO:0000256" key="6">
    <source>
        <dbReference type="ARBA" id="ARBA00039017"/>
    </source>
</evidence>
<sequence length="228" mass="25082">MTFKPALIIVDVQEDFCPPNGSLAVAGGRDIVPTLNELLALPFPVKIATKDFHPQDHISFASNHEPPNNKPFESTITIENPLNPSETQETRLWPDHCVQGTKGSELVPELDVSLVHAIVEKGQDKRVEMYSAFADPFKNPCVSKSNLAKILHDEGVTDVYVAGLAADYCVRYTAIDSSNEGFKTWVVGEATKAVDPSAMDQVHEEYSKVGVKVISKDAQEIEKVKEYS</sequence>
<evidence type="ECO:0000256" key="2">
    <source>
        <dbReference type="ARBA" id="ARBA00022642"/>
    </source>
</evidence>
<dbReference type="CDD" id="cd01011">
    <property type="entry name" value="nicotinamidase"/>
    <property type="match status" value="1"/>
</dbReference>
<name>A0A6A6IBF7_9PLEO</name>
<dbReference type="InterPro" id="IPR052347">
    <property type="entry name" value="Isochorismatase_Nicotinamidase"/>
</dbReference>
<evidence type="ECO:0000256" key="3">
    <source>
        <dbReference type="ARBA" id="ARBA00022723"/>
    </source>
</evidence>
<proteinExistence type="inferred from homology"/>
<evidence type="ECO:0000259" key="8">
    <source>
        <dbReference type="Pfam" id="PF00857"/>
    </source>
</evidence>
<comment type="similarity">
    <text evidence="1">Belongs to the isochorismatase family.</text>
</comment>
<dbReference type="Proteomes" id="UP000800094">
    <property type="component" value="Unassembled WGS sequence"/>
</dbReference>